<feature type="region of interest" description="Disordered" evidence="1">
    <location>
        <begin position="579"/>
        <end position="956"/>
    </location>
</feature>
<evidence type="ECO:0000256" key="1">
    <source>
        <dbReference type="SAM" id="MobiDB-lite"/>
    </source>
</evidence>
<feature type="region of interest" description="Disordered" evidence="1">
    <location>
        <begin position="312"/>
        <end position="332"/>
    </location>
</feature>
<feature type="compositionally biased region" description="Polar residues" evidence="1">
    <location>
        <begin position="361"/>
        <end position="372"/>
    </location>
</feature>
<evidence type="ECO:0000313" key="2">
    <source>
        <dbReference type="EMBL" id="KAF5336255.1"/>
    </source>
</evidence>
<comment type="caution">
    <text evidence="2">The sequence shown here is derived from an EMBL/GenBank/DDBJ whole genome shotgun (WGS) entry which is preliminary data.</text>
</comment>
<feature type="compositionally biased region" description="Polar residues" evidence="1">
    <location>
        <begin position="658"/>
        <end position="680"/>
    </location>
</feature>
<reference evidence="2 3" key="1">
    <citation type="journal article" date="2020" name="ISME J.">
        <title>Uncovering the hidden diversity of litter-decomposition mechanisms in mushroom-forming fungi.</title>
        <authorList>
            <person name="Floudas D."/>
            <person name="Bentzer J."/>
            <person name="Ahren D."/>
            <person name="Johansson T."/>
            <person name="Persson P."/>
            <person name="Tunlid A."/>
        </authorList>
    </citation>
    <scope>NUCLEOTIDE SEQUENCE [LARGE SCALE GENOMIC DNA]</scope>
    <source>
        <strain evidence="2 3">CBS 291.85</strain>
    </source>
</reference>
<feature type="compositionally biased region" description="Basic and acidic residues" evidence="1">
    <location>
        <begin position="920"/>
        <end position="929"/>
    </location>
</feature>
<accession>A0A8H5C6N6</accession>
<evidence type="ECO:0000313" key="3">
    <source>
        <dbReference type="Proteomes" id="UP000559256"/>
    </source>
</evidence>
<feature type="compositionally biased region" description="Low complexity" evidence="1">
    <location>
        <begin position="691"/>
        <end position="703"/>
    </location>
</feature>
<feature type="compositionally biased region" description="Low complexity" evidence="1">
    <location>
        <begin position="1118"/>
        <end position="1174"/>
    </location>
</feature>
<feature type="compositionally biased region" description="Low complexity" evidence="1">
    <location>
        <begin position="635"/>
        <end position="651"/>
    </location>
</feature>
<feature type="compositionally biased region" description="Low complexity" evidence="1">
    <location>
        <begin position="1225"/>
        <end position="1253"/>
    </location>
</feature>
<gene>
    <name evidence="2" type="ORF">D9758_016063</name>
</gene>
<protein>
    <submittedName>
        <fullName evidence="2">Uncharacterized protein</fullName>
    </submittedName>
</protein>
<feature type="compositionally biased region" description="Polar residues" evidence="1">
    <location>
        <begin position="1090"/>
        <end position="1110"/>
    </location>
</feature>
<keyword evidence="3" id="KW-1185">Reference proteome</keyword>
<feature type="compositionally biased region" description="Polar residues" evidence="1">
    <location>
        <begin position="941"/>
        <end position="954"/>
    </location>
</feature>
<feature type="compositionally biased region" description="Low complexity" evidence="1">
    <location>
        <begin position="604"/>
        <end position="619"/>
    </location>
</feature>
<feature type="region of interest" description="Disordered" evidence="1">
    <location>
        <begin position="353"/>
        <end position="372"/>
    </location>
</feature>
<name>A0A8H5C6N6_9AGAR</name>
<feature type="region of interest" description="Disordered" evidence="1">
    <location>
        <begin position="1065"/>
        <end position="1276"/>
    </location>
</feature>
<dbReference type="EMBL" id="JAACJM010000229">
    <property type="protein sequence ID" value="KAF5336255.1"/>
    <property type="molecule type" value="Genomic_DNA"/>
</dbReference>
<feature type="compositionally biased region" description="Polar residues" evidence="1">
    <location>
        <begin position="717"/>
        <end position="746"/>
    </location>
</feature>
<proteinExistence type="predicted"/>
<feature type="region of interest" description="Disordered" evidence="1">
    <location>
        <begin position="136"/>
        <end position="173"/>
    </location>
</feature>
<feature type="compositionally biased region" description="Polar residues" evidence="1">
    <location>
        <begin position="533"/>
        <end position="552"/>
    </location>
</feature>
<organism evidence="2 3">
    <name type="scientific">Tetrapyrgos nigripes</name>
    <dbReference type="NCBI Taxonomy" id="182062"/>
    <lineage>
        <taxon>Eukaryota</taxon>
        <taxon>Fungi</taxon>
        <taxon>Dikarya</taxon>
        <taxon>Basidiomycota</taxon>
        <taxon>Agaricomycotina</taxon>
        <taxon>Agaricomycetes</taxon>
        <taxon>Agaricomycetidae</taxon>
        <taxon>Agaricales</taxon>
        <taxon>Marasmiineae</taxon>
        <taxon>Marasmiaceae</taxon>
        <taxon>Tetrapyrgos</taxon>
    </lineage>
</organism>
<sequence length="1276" mass="137698">MKFNYDCLIGRRRATPSTQIPPACVSTSGRVHVHVYIFCHGLHLALYLYTSTSACTNARVHVFIDAFIDAYTFYHSCHHRLYLYTSTCSSAGTRPSISTASLSTRTPAPLARSLASASVLEMVPIDDAPVPVPSTLISASAAGPSTTTTTPSPDTPSRPPNSTTNAGLNFNPDGTVRTPDIARGELVPTLPATTPTVVRHSELYSRYNQPTSYEQAIHLAFQSLDRAKRLFRNAEANKEWRERMPEDLRAFIRFVMGDVPTGPGQERNGIEEYLTHMMAGLNRYQSSRPITITEHFNPGAQLHEPAQQRITNADDGSSITRPVDQRGIHNSNTIYSSDRSNWFCNTGRNKYNRSRSADPDLNSNSSTSNASGVGSNIIWFPSSGSSYGLGNPGFPVPRRRDREAHYQLSRHDITETHRFDLTLRTIDDASGPNANGIRNSSTSDANTNDVVNANDRMEADDTHMNDGTEQTIRPVKVTFQPDPIDGVPQRAMVLEVTEDGSVYQMEASEEELKRISMGMSMTRPPPTTTTTTSNNGVTIESSNQPGPSSRPLNRNGAATAARFPPSAFLTGPFTFEEMNRSSASASASEPRSHLAGTISADGNTPTTPTTPRTPTRVPRSSNAHSFNFAGRYLSDGDASPPDTPDGAGPAALALVAMNGSTSTPPGQTGRSTHSPASPSFKNPFAPQETPSRSTSRSARASGAELELELGPQLALVPTSSSPPLMFTSPSPARLSASQLQNVTASSGLGLGPASRARATFGNGRPQPQPWAQPTPSNDTMSAKQKGKQKAVETEEEEDAEADAQPTMSKKQKGKRNAVEIEEQDADAQSRMSKKQKGKRRAVERVDEEDALPAPRMTRHTNGARPTAKPLARSDRLWMNLETGETAPNSYKDPWGKQASKKSKGKGKEKQNESENENEIEADRNEDVHMEGPTSPPDPFTYSKTLQGHSPNGRTFQIRRRPQWILPIYTLESPHGNEHCQAFIDLLAQEFQETVGGNPEDLASFTEWYRHKCWLGPLSRFDPVPVLVPPDQDHPYLKPWPANTGVVNVPRDEVVRRLLTQVWDHGKKDGDFGGTMGSGPNAPPGTAVAGPSNNGASAVASTSTSRPTRILSSAALPRVASSSIVPTSTTPASASASTPTVAVTTNQPHPSSSTNTPTAASTSAGPSTAANNRNTKTTKKKNSNSGAGIPKRGKRRRGQDDEGNPDDDGDNDGEQEERPVQRRRTAATSQSRANRTTTTTQSQPQGNTTTAATANPEPASQPSGPSLRRSSRLRGCK</sequence>
<feature type="compositionally biased region" description="Acidic residues" evidence="1">
    <location>
        <begin position="1200"/>
        <end position="1214"/>
    </location>
</feature>
<dbReference type="Proteomes" id="UP000559256">
    <property type="component" value="Unassembled WGS sequence"/>
</dbReference>
<dbReference type="AlphaFoldDB" id="A0A8H5C6N6"/>
<feature type="compositionally biased region" description="Low complexity" evidence="1">
    <location>
        <begin position="138"/>
        <end position="152"/>
    </location>
</feature>
<feature type="compositionally biased region" description="Polar residues" evidence="1">
    <location>
        <begin position="773"/>
        <end position="782"/>
    </location>
</feature>
<feature type="region of interest" description="Disordered" evidence="1">
    <location>
        <begin position="519"/>
        <end position="557"/>
    </location>
</feature>
<feature type="compositionally biased region" description="Basic residues" evidence="1">
    <location>
        <begin position="831"/>
        <end position="841"/>
    </location>
</feature>